<dbReference type="EMBL" id="CASHTH010001997">
    <property type="protein sequence ID" value="CAI8023132.1"/>
    <property type="molecule type" value="Genomic_DNA"/>
</dbReference>
<dbReference type="GO" id="GO:0003871">
    <property type="term" value="F:5-methyltetrahydropteroyltriglutamate-homocysteine S-methyltransferase activity"/>
    <property type="evidence" value="ECO:0007669"/>
    <property type="project" value="InterPro"/>
</dbReference>
<dbReference type="GO" id="GO:0008270">
    <property type="term" value="F:zinc ion binding"/>
    <property type="evidence" value="ECO:0007669"/>
    <property type="project" value="InterPro"/>
</dbReference>
<dbReference type="SUPFAM" id="SSF51726">
    <property type="entry name" value="UROD/MetE-like"/>
    <property type="match status" value="1"/>
</dbReference>
<dbReference type="CDD" id="cd03311">
    <property type="entry name" value="CIMS_C_terminal_like"/>
    <property type="match status" value="1"/>
</dbReference>
<evidence type="ECO:0000313" key="3">
    <source>
        <dbReference type="Proteomes" id="UP001174909"/>
    </source>
</evidence>
<dbReference type="PANTHER" id="PTHR43844:SF2">
    <property type="entry name" value="SYNTHASE, VITAMIN-B12 INDEPENDENT, PUTATIVE (AFU_ORTHOLOGUE AFUA_3G12060)-RELATED"/>
    <property type="match status" value="1"/>
</dbReference>
<dbReference type="Gene3D" id="3.20.20.210">
    <property type="match status" value="1"/>
</dbReference>
<evidence type="ECO:0000313" key="2">
    <source>
        <dbReference type="EMBL" id="CAI8023132.1"/>
    </source>
</evidence>
<feature type="domain" description="Cobalamin-independent methionine synthase MetE C-terminal/archaeal" evidence="1">
    <location>
        <begin position="12"/>
        <end position="365"/>
    </location>
</feature>
<protein>
    <submittedName>
        <fullName evidence="2">Methionine synthase</fullName>
    </submittedName>
</protein>
<accession>A0AA35S6L6</accession>
<organism evidence="2 3">
    <name type="scientific">Geodia barretti</name>
    <name type="common">Barrett's horny sponge</name>
    <dbReference type="NCBI Taxonomy" id="519541"/>
    <lineage>
        <taxon>Eukaryota</taxon>
        <taxon>Metazoa</taxon>
        <taxon>Porifera</taxon>
        <taxon>Demospongiae</taxon>
        <taxon>Heteroscleromorpha</taxon>
        <taxon>Tetractinellida</taxon>
        <taxon>Astrophorina</taxon>
        <taxon>Geodiidae</taxon>
        <taxon>Geodia</taxon>
    </lineage>
</organism>
<dbReference type="Proteomes" id="UP001174909">
    <property type="component" value="Unassembled WGS sequence"/>
</dbReference>
<gene>
    <name evidence="2" type="ORF">GBAR_LOCUS13547</name>
</gene>
<dbReference type="InterPro" id="IPR002629">
    <property type="entry name" value="Met_Synth_C/arc"/>
</dbReference>
<keyword evidence="3" id="KW-1185">Reference proteome</keyword>
<evidence type="ECO:0000259" key="1">
    <source>
        <dbReference type="Pfam" id="PF01717"/>
    </source>
</evidence>
<dbReference type="AlphaFoldDB" id="A0AA35S6L6"/>
<dbReference type="PANTHER" id="PTHR43844">
    <property type="entry name" value="METHIONINE SYNTHASE"/>
    <property type="match status" value="1"/>
</dbReference>
<dbReference type="GO" id="GO:0009086">
    <property type="term" value="P:methionine biosynthetic process"/>
    <property type="evidence" value="ECO:0007669"/>
    <property type="project" value="InterPro"/>
</dbReference>
<reference evidence="2" key="1">
    <citation type="submission" date="2023-03" db="EMBL/GenBank/DDBJ databases">
        <authorList>
            <person name="Steffen K."/>
            <person name="Cardenas P."/>
        </authorList>
    </citation>
    <scope>NUCLEOTIDE SEQUENCE</scope>
</reference>
<proteinExistence type="predicted"/>
<sequence length="392" mass="44275">MMEEVMADVPLFPVTVVGSWPRPPELIQALRRRQADEVSEDEFNAVADKAVIQALKEQEEAGTDIISDGEQRRDNFYSYVVGKIAGMQLMKVSELLDYAKDRARLEEQLRALDVPAFAIKSPIVVEKISTREGLSLDELAFLKKHTDKPIKIPIPGPYMLTRSSWFEGLSDKIYPSPEDLAKDVVQILREETIKLRDMGADFIQYDEPILTQVVLGEESSETFMCASLPQRRDPTTELEFALRLMNEVAEGIEGVKLGVHVCRGNWSRKEEVLLTGNYGPLLPYLVQMNVDQLVLECATPRAGEMEVFKEYANEKEIGLGVVNPRTDELETPAMIVERVNEMLEYFDADKIYLNPDCGFGTFAERNINTSEGAFHKMRVIGEAAQELRKLHG</sequence>
<dbReference type="Pfam" id="PF01717">
    <property type="entry name" value="Meth_synt_2"/>
    <property type="match status" value="1"/>
</dbReference>
<name>A0AA35S6L6_GEOBA</name>
<comment type="caution">
    <text evidence="2">The sequence shown here is derived from an EMBL/GenBank/DDBJ whole genome shotgun (WGS) entry which is preliminary data.</text>
</comment>
<dbReference type="InterPro" id="IPR038071">
    <property type="entry name" value="UROD/MetE-like_sf"/>
</dbReference>